<proteinExistence type="predicted"/>
<dbReference type="Proteomes" id="UP000767327">
    <property type="component" value="Unassembled WGS sequence"/>
</dbReference>
<gene>
    <name evidence="1" type="ORF">GXW98_04145</name>
</gene>
<evidence type="ECO:0000313" key="1">
    <source>
        <dbReference type="EMBL" id="NLT79464.1"/>
    </source>
</evidence>
<dbReference type="InterPro" id="IPR027417">
    <property type="entry name" value="P-loop_NTPase"/>
</dbReference>
<comment type="caution">
    <text evidence="1">The sequence shown here is derived from an EMBL/GenBank/DDBJ whole genome shotgun (WGS) entry which is preliminary data.</text>
</comment>
<dbReference type="Gene3D" id="3.40.50.300">
    <property type="entry name" value="P-loop containing nucleotide triphosphate hydrolases"/>
    <property type="match status" value="1"/>
</dbReference>
<reference evidence="1" key="2">
    <citation type="submission" date="2020-01" db="EMBL/GenBank/DDBJ databases">
        <authorList>
            <person name="Campanaro S."/>
        </authorList>
    </citation>
    <scope>NUCLEOTIDE SEQUENCE</scope>
    <source>
        <strain evidence="1">AS01afH2WH_6</strain>
    </source>
</reference>
<sequence length="481" mass="52400">MTPLRAGTKRNTARHTDGAVVAAYAELLGTPLLPWQRYVADVAGEIDPTTGTYFYDTVLLSTPRQAGKSTLVDTEDTRNTQWGPNRFVYYLAQTGKDAGDHFKEYLKKLQPSRLAQIARRPKLSNGAMQQAFSNGSVIMPMAVTKVAGHGVQGDKITLDEAFSLSADKGKAILDGFLPTTATRFKATGVQPQLWIASTEGTAESTFFNPRIDALREGRIPEHTCWFDWGIPPYADPEDLQTIMRYHPAAGLLWDMRQLKQFREQFGDDAAGWARAFGNRRDMGISDRAIPADIWNSTQAAPVDASALGNRPIMFGAAVDIDASHTSVSVAIVNDNGTTTTQLLKILAGTGQAPAYIQRLCTEYHAPLIMDDRGPNADLSDRLHSMLDHNDEPLIDCCDMGAGDYLAVGQSYVSGLQNGTILHATDIDLDDSAANCAKTWSGDAWRITRRGSTGLTSPLESCMLAAWGMSHQPDSDGPLQIF</sequence>
<accession>A0A971CYG7</accession>
<protein>
    <submittedName>
        <fullName evidence="1">Uncharacterized protein</fullName>
    </submittedName>
</protein>
<name>A0A971CYG7_9BIFI</name>
<reference evidence="1" key="1">
    <citation type="journal article" date="2020" name="Biotechnol. Biofuels">
        <title>New insights from the biogas microbiome by comprehensive genome-resolved metagenomics of nearly 1600 species originating from multiple anaerobic digesters.</title>
        <authorList>
            <person name="Campanaro S."/>
            <person name="Treu L."/>
            <person name="Rodriguez-R L.M."/>
            <person name="Kovalovszki A."/>
            <person name="Ziels R.M."/>
            <person name="Maus I."/>
            <person name="Zhu X."/>
            <person name="Kougias P.G."/>
            <person name="Basile A."/>
            <person name="Luo G."/>
            <person name="Schluter A."/>
            <person name="Konstantinidis K.T."/>
            <person name="Angelidaki I."/>
        </authorList>
    </citation>
    <scope>NUCLEOTIDE SEQUENCE</scope>
    <source>
        <strain evidence="1">AS01afH2WH_6</strain>
    </source>
</reference>
<organism evidence="1 2">
    <name type="scientific">Bifidobacterium crudilactis</name>
    <dbReference type="NCBI Taxonomy" id="327277"/>
    <lineage>
        <taxon>Bacteria</taxon>
        <taxon>Bacillati</taxon>
        <taxon>Actinomycetota</taxon>
        <taxon>Actinomycetes</taxon>
        <taxon>Bifidobacteriales</taxon>
        <taxon>Bifidobacteriaceae</taxon>
        <taxon>Bifidobacterium</taxon>
    </lineage>
</organism>
<dbReference type="AlphaFoldDB" id="A0A971CYG7"/>
<evidence type="ECO:0000313" key="2">
    <source>
        <dbReference type="Proteomes" id="UP000767327"/>
    </source>
</evidence>
<dbReference type="EMBL" id="JAAXZR010000018">
    <property type="protein sequence ID" value="NLT79464.1"/>
    <property type="molecule type" value="Genomic_DNA"/>
</dbReference>